<proteinExistence type="predicted"/>
<keyword evidence="3" id="KW-1185">Reference proteome</keyword>
<evidence type="ECO:0008006" key="4">
    <source>
        <dbReference type="Google" id="ProtNLM"/>
    </source>
</evidence>
<dbReference type="Proteomes" id="UP000032024">
    <property type="component" value="Chromosome"/>
</dbReference>
<accession>A0AAN0T9S1</accession>
<reference evidence="3" key="1">
    <citation type="submission" date="2015-01" db="EMBL/GenBank/DDBJ databases">
        <title>Comparative genome analysis of Bacillus coagulans HM-08, Clostridium butyricum HM-68, Bacillus subtilis HM-66 and Bacillus paralicheniformis BL-09.</title>
        <authorList>
            <person name="Zhang H."/>
        </authorList>
    </citation>
    <scope>NUCLEOTIDE SEQUENCE [LARGE SCALE GENOMIC DNA]</scope>
    <source>
        <strain evidence="3">HM-08</strain>
    </source>
</reference>
<dbReference type="InterPro" id="IPR019734">
    <property type="entry name" value="TPR_rpt"/>
</dbReference>
<organism evidence="2 3">
    <name type="scientific">Heyndrickxia coagulans</name>
    <name type="common">Weizmannia coagulans</name>
    <dbReference type="NCBI Taxonomy" id="1398"/>
    <lineage>
        <taxon>Bacteria</taxon>
        <taxon>Bacillati</taxon>
        <taxon>Bacillota</taxon>
        <taxon>Bacilli</taxon>
        <taxon>Bacillales</taxon>
        <taxon>Bacillaceae</taxon>
        <taxon>Heyndrickxia</taxon>
    </lineage>
</organism>
<dbReference type="RefSeq" id="WP_035182642.1">
    <property type="nucleotide sequence ID" value="NZ_CP010525.1"/>
</dbReference>
<gene>
    <name evidence="2" type="ORF">SB48_HM08orf05962</name>
</gene>
<dbReference type="EMBL" id="CP010525">
    <property type="protein sequence ID" value="AJO24544.1"/>
    <property type="molecule type" value="Genomic_DNA"/>
</dbReference>
<evidence type="ECO:0000313" key="3">
    <source>
        <dbReference type="Proteomes" id="UP000032024"/>
    </source>
</evidence>
<dbReference type="AlphaFoldDB" id="A0AAN0T9S1"/>
<dbReference type="Gene3D" id="1.25.40.10">
    <property type="entry name" value="Tetratricopeptide repeat domain"/>
    <property type="match status" value="1"/>
</dbReference>
<dbReference type="InterPro" id="IPR011990">
    <property type="entry name" value="TPR-like_helical_dom_sf"/>
</dbReference>
<sequence length="463" mass="54288">MAAQLTITDRKHVVHADIERMAVFLQGKFVEATGDDGRLWYVFFYKDHYLNAIPATKIKRGSKVAQAFRDCIVLEPPHPLIDLLFQPGCSFKTIHFAQLTGKMEKLFPPLEAAWIATFFESFVPKRKLFEYIQSIFYEYRRNGQLLQCARILRILKDFAPKQSWVKQMSRDLNLIKYDKLFQSYSPELIRKDPLYAEKLLYEKMPDAEAFAKLCDLLRAQNRWADEIALSLEQMESSPTDTGYKALLERLDAHFEEAEKMAILENLYARIRQFEPLQQDLLKFYIETKQLEKMIPMMLEEQIQLSAKQAEKVEKMLESWSPDDGETDVEALNRLAPLFSGHPAQAEKFVVKCTSYLLQHRDTSYILEWLLPFKKAAGHLPAIRKVEQMHQMADDPDKQSLLGELYFEFGQYDRALDCFSWEMELRENDPAPVKWLSKIYHELGMQAESNAYRNLYIDMEKRRA</sequence>
<evidence type="ECO:0000256" key="1">
    <source>
        <dbReference type="PROSITE-ProRule" id="PRU00339"/>
    </source>
</evidence>
<keyword evidence="1" id="KW-0802">TPR repeat</keyword>
<dbReference type="SUPFAM" id="SSF48452">
    <property type="entry name" value="TPR-like"/>
    <property type="match status" value="1"/>
</dbReference>
<evidence type="ECO:0000313" key="2">
    <source>
        <dbReference type="EMBL" id="AJO24544.1"/>
    </source>
</evidence>
<dbReference type="PROSITE" id="PS50005">
    <property type="entry name" value="TPR"/>
    <property type="match status" value="1"/>
</dbReference>
<feature type="repeat" description="TPR" evidence="1">
    <location>
        <begin position="395"/>
        <end position="428"/>
    </location>
</feature>
<name>A0AAN0T9S1_HEYCO</name>
<protein>
    <recommendedName>
        <fullName evidence="4">Tetratricopeptide repeat protein</fullName>
    </recommendedName>
</protein>